<dbReference type="NCBIfam" id="TIGR03783">
    <property type="entry name" value="Bac_Flav_CT_G"/>
    <property type="match status" value="1"/>
</dbReference>
<evidence type="ECO:0000313" key="3">
    <source>
        <dbReference type="Proteomes" id="UP000282985"/>
    </source>
</evidence>
<dbReference type="Gene3D" id="1.10.8.730">
    <property type="match status" value="1"/>
</dbReference>
<evidence type="ECO:0000313" key="2">
    <source>
        <dbReference type="EMBL" id="RUT78965.1"/>
    </source>
</evidence>
<accession>A0A434AWS7</accession>
<dbReference type="InterPro" id="IPR043964">
    <property type="entry name" value="P-loop_TraG"/>
</dbReference>
<dbReference type="PANTHER" id="PTHR38467:SF1">
    <property type="entry name" value="CONJUGATIVE TRANSFER: ASSEMBLY"/>
    <property type="match status" value="1"/>
</dbReference>
<dbReference type="InterPro" id="IPR053155">
    <property type="entry name" value="F-pilin_assembly_TraC"/>
</dbReference>
<evidence type="ECO:0000259" key="1">
    <source>
        <dbReference type="Pfam" id="PF19044"/>
    </source>
</evidence>
<dbReference type="EMBL" id="RJJX01000005">
    <property type="protein sequence ID" value="RUT78965.1"/>
    <property type="molecule type" value="Genomic_DNA"/>
</dbReference>
<protein>
    <submittedName>
        <fullName evidence="2">TraG family conjugative transposon ATPase</fullName>
    </submittedName>
</protein>
<dbReference type="AlphaFoldDB" id="A0A434AWS7"/>
<proteinExistence type="predicted"/>
<dbReference type="Proteomes" id="UP000282985">
    <property type="component" value="Unassembled WGS sequence"/>
</dbReference>
<dbReference type="Pfam" id="PF19044">
    <property type="entry name" value="P-loop_TraG"/>
    <property type="match status" value="1"/>
</dbReference>
<reference evidence="2 3" key="1">
    <citation type="submission" date="2018-11" db="EMBL/GenBank/DDBJ databases">
        <title>Parancylomarina longa gen. nov., sp. nov., isolated from sediments of southern Okinawa.</title>
        <authorList>
            <person name="Fu T."/>
        </authorList>
    </citation>
    <scope>NUCLEOTIDE SEQUENCE [LARGE SCALE GENOMIC DNA]</scope>
    <source>
        <strain evidence="2 3">T3-2 S1-C</strain>
    </source>
</reference>
<sequence length="816" mass="94078">MWQMKINFKHMNVKSIDKTLSILGFKGDFLISNNLDLSFGLKLNLPELLSCSEEKLYALHDSFERVVNILPENTLLHKQDFFFVDHFTNEGSKLSQSRSQLNEAYGKYFQGREFLKHECYIYISLLNKGLLKDYLSSSLIFSRQVRDLELQRHEKAQELQANLMTIFNQSGIDCDLISREEAVGTQKSTGLIESYLTLNFKKESPLLGGIDFRDRLRVMDSFVEIMSLSDYSHVPSNVKPIGGHPGTGLPCSFVYPITYHLPFSHISNQFIYMPGQQEVKAMLESDYKKIYSLSRFSSENKINAGLIEKFLDKVQSSGEKIVKTHFNVMLMDESIKTLKQNKSECSSAFSLMNCFPYQHTFDLPLLFFSCVPFSTQLPETELFITQVPQACCFTNFEGEIRNSDSDFTIQLSNRQEGCPVQIDLSDEPMEKHLIHNRNKLIIGGSGSGKSFFTNHLLRQYAESGNCHVVLLDVGRSYEILTRYLNESLKDQGGAMMVEFTTEHPISFNPFVIDGELNVERKQTILSVIYTIYKEGLSDMEKDVIAHSVTDFLNTKGLERSFNGYYRFCKEYIPDLVNRQSLEFNSNEYFFILSKYFEGGEYDYLLNKPMQTDEFFACPFLVFELDNIKDHPVIFPVATLIIMDIFLQKMRRLKGVRKVICIEEAWKAIATPQMAAYLKYFFKTIRKFFGEAMVVTQEVDDIISSPIIRDAIINNADTRILLDMSKFKNKFDQISQFLGLTDFQKEQILSINKNLPGDRKLKEVFIALGSYSRVFALEVSRSEYFCYTTEQKEKEMILNKLSGDHSLIEILSQMESH</sequence>
<name>A0A434AWS7_9BACT</name>
<dbReference type="Gene3D" id="3.40.50.300">
    <property type="entry name" value="P-loop containing nucleotide triphosphate hydrolases"/>
    <property type="match status" value="1"/>
</dbReference>
<organism evidence="2 3">
    <name type="scientific">Ancylomarina longa</name>
    <dbReference type="NCBI Taxonomy" id="2487017"/>
    <lineage>
        <taxon>Bacteria</taxon>
        <taxon>Pseudomonadati</taxon>
        <taxon>Bacteroidota</taxon>
        <taxon>Bacteroidia</taxon>
        <taxon>Marinilabiliales</taxon>
        <taxon>Marinifilaceae</taxon>
        <taxon>Ancylomarina</taxon>
    </lineage>
</organism>
<dbReference type="OrthoDB" id="596266at2"/>
<dbReference type="InterPro" id="IPR022509">
    <property type="entry name" value="Conjugation_ATPase_TraG"/>
</dbReference>
<dbReference type="SUPFAM" id="SSF52540">
    <property type="entry name" value="P-loop containing nucleoside triphosphate hydrolases"/>
    <property type="match status" value="1"/>
</dbReference>
<keyword evidence="3" id="KW-1185">Reference proteome</keyword>
<feature type="domain" description="TraG P-loop" evidence="1">
    <location>
        <begin position="409"/>
        <end position="800"/>
    </location>
</feature>
<gene>
    <name evidence="2" type="primary">traG</name>
    <name evidence="2" type="ORF">DLK05_05640</name>
</gene>
<dbReference type="InterPro" id="IPR027417">
    <property type="entry name" value="P-loop_NTPase"/>
</dbReference>
<dbReference type="PANTHER" id="PTHR38467">
    <property type="match status" value="1"/>
</dbReference>
<comment type="caution">
    <text evidence="2">The sequence shown here is derived from an EMBL/GenBank/DDBJ whole genome shotgun (WGS) entry which is preliminary data.</text>
</comment>